<protein>
    <submittedName>
        <fullName evidence="6">Potential DNA-binding domain-containing protein</fullName>
    </submittedName>
</protein>
<keyword evidence="5" id="KW-1185">Reference proteome</keyword>
<evidence type="ECO:0000313" key="5">
    <source>
        <dbReference type="Proteomes" id="UP000887574"/>
    </source>
</evidence>
<dbReference type="Pfam" id="PF13891">
    <property type="entry name" value="zf-C3HC3H_KANSL2"/>
    <property type="match status" value="1"/>
</dbReference>
<feature type="compositionally biased region" description="Polar residues" evidence="3">
    <location>
        <begin position="579"/>
        <end position="610"/>
    </location>
</feature>
<name>A0A915ELH8_9BILA</name>
<feature type="compositionally biased region" description="Polar residues" evidence="3">
    <location>
        <begin position="204"/>
        <end position="220"/>
    </location>
</feature>
<evidence type="ECO:0000313" key="6">
    <source>
        <dbReference type="WBParaSite" id="jg7598"/>
    </source>
</evidence>
<feature type="compositionally biased region" description="Low complexity" evidence="3">
    <location>
        <begin position="675"/>
        <end position="697"/>
    </location>
</feature>
<feature type="compositionally biased region" description="Polar residues" evidence="3">
    <location>
        <begin position="34"/>
        <end position="44"/>
    </location>
</feature>
<feature type="region of interest" description="Disordered" evidence="3">
    <location>
        <begin position="544"/>
        <end position="743"/>
    </location>
</feature>
<feature type="region of interest" description="Disordered" evidence="3">
    <location>
        <begin position="149"/>
        <end position="220"/>
    </location>
</feature>
<proteinExistence type="predicted"/>
<evidence type="ECO:0000256" key="2">
    <source>
        <dbReference type="ARBA" id="ARBA00023242"/>
    </source>
</evidence>
<accession>A0A915ELH8</accession>
<dbReference type="AlphaFoldDB" id="A0A915ELH8"/>
<sequence>MLSTTAVAVSINSPSSTSNSITTTTNTTTSTSSKAQDIQTTSLITPSTAETSEETAEDRGFTIVVPANVRFRGVNMQLDLKLDQKTLAAASDISRAVEEAVTSASMHHHHPGVEGSSSSNLASRQQTIVRIPSSDASHLNFSMTEAGDKGNRLAIGTSPSTPLLMDSTVGEGSANEESKSFQSVSSTTNEGLDTRNGLEIKSPANKNFNMPTSSSQPFLLNDLNTVNDTTVSTSMRIATEEATSTSNKQADDSLEDQQRPLLSSQSSTYEQRDDNQSIANTSHEDVSFHDIQPCSSSTQNAAFESSASKKKRDRTTHPNYCGFFDKDKGQCKQRAILSFKYCIRHILLDSEAPYKQCQFKRKPKNKKDEHLLCTNAIRANKPEIYCSTHLIMKGMLQPKKKGGAANNAKEVEQPMQQQQQQHSKHPEGNMDFQAADGYSQSSFMDTSPYDLRPMSFGGNSYAGDNWDQASNKTMSGGPNTPSLNPPSRGSGYQQPPQSNGQYHGHHQSPFDQHHHQEQQRNMQMPPASQNMQEYGGYAEQRVWSNGPASVNNASGQQQQSQHRPPPPFENERYPPSPFMPNNNSTSSQKQQHLHSSFNTSFSPVDHNNQADFLHPMPSPVHHQHQQNTPLRPPSSNQNHNTSRYPNGPPFQGNIPPPSKMIPSNYIQGGPPPQPKQQQIHQQNQQSSQSISRLSKQHPQLAAKLLQPPTKQGDGNRPQSGQSDQIYRPHPPFQNFPNGPQRSVALGDRQLENRPVENSGVRTNYMPHSQQQHQQVMAHVNGGVHMAEFAGNAQQQSIFVPIQNLPPSSQFHFIDIMPISSSPLAFLNSEPPPVKYNIEALEDSDSLDEELKIRRDYLTDDGTHQKAQKNIKLRQKRQKVKIQGAFRAIPLVDSMCKIVENHDFDSTDLFLWVNICLEPSDDESSSDDGFPAFGNETYSQFLSPPSNRIELYLLKKQLRLESSRLVQRAKLSVPIIQASKQYKTCVGASLRARQMNRRREATTGIRFERDKIISQ</sequence>
<dbReference type="WBParaSite" id="jg7598">
    <property type="protein sequence ID" value="jg7598"/>
    <property type="gene ID" value="jg7598"/>
</dbReference>
<dbReference type="GO" id="GO:0005634">
    <property type="term" value="C:nucleus"/>
    <property type="evidence" value="ECO:0007669"/>
    <property type="project" value="UniProtKB-SubCell"/>
</dbReference>
<feature type="compositionally biased region" description="Polar residues" evidence="3">
    <location>
        <begin position="625"/>
        <end position="644"/>
    </location>
</feature>
<feature type="compositionally biased region" description="Polar residues" evidence="3">
    <location>
        <begin position="293"/>
        <end position="306"/>
    </location>
</feature>
<feature type="compositionally biased region" description="Polar residues" evidence="3">
    <location>
        <begin position="180"/>
        <end position="191"/>
    </location>
</feature>
<feature type="region of interest" description="Disordered" evidence="3">
    <location>
        <begin position="288"/>
        <end position="319"/>
    </location>
</feature>
<feature type="compositionally biased region" description="Polar residues" evidence="3">
    <location>
        <begin position="519"/>
        <end position="532"/>
    </location>
</feature>
<dbReference type="Proteomes" id="UP000887574">
    <property type="component" value="Unplaced"/>
</dbReference>
<dbReference type="InterPro" id="IPR025927">
    <property type="entry name" value="Znf_KANL2-like"/>
</dbReference>
<feature type="region of interest" description="Disordered" evidence="3">
    <location>
        <begin position="240"/>
        <end position="275"/>
    </location>
</feature>
<feature type="compositionally biased region" description="Polar residues" evidence="3">
    <location>
        <begin position="260"/>
        <end position="269"/>
    </location>
</feature>
<keyword evidence="2" id="KW-0539">Nucleus</keyword>
<feature type="compositionally biased region" description="Polar residues" evidence="3">
    <location>
        <begin position="467"/>
        <end position="501"/>
    </location>
</feature>
<feature type="region of interest" description="Disordered" evidence="3">
    <location>
        <begin position="399"/>
        <end position="434"/>
    </location>
</feature>
<evidence type="ECO:0000256" key="3">
    <source>
        <dbReference type="SAM" id="MobiDB-lite"/>
    </source>
</evidence>
<feature type="region of interest" description="Disordered" evidence="3">
    <location>
        <begin position="462"/>
        <end position="532"/>
    </location>
</feature>
<feature type="region of interest" description="Disordered" evidence="3">
    <location>
        <begin position="1"/>
        <end position="55"/>
    </location>
</feature>
<organism evidence="5 6">
    <name type="scientific">Ditylenchus dipsaci</name>
    <dbReference type="NCBI Taxonomy" id="166011"/>
    <lineage>
        <taxon>Eukaryota</taxon>
        <taxon>Metazoa</taxon>
        <taxon>Ecdysozoa</taxon>
        <taxon>Nematoda</taxon>
        <taxon>Chromadorea</taxon>
        <taxon>Rhabditida</taxon>
        <taxon>Tylenchina</taxon>
        <taxon>Tylenchomorpha</taxon>
        <taxon>Sphaerularioidea</taxon>
        <taxon>Anguinidae</taxon>
        <taxon>Anguininae</taxon>
        <taxon>Ditylenchus</taxon>
    </lineage>
</organism>
<feature type="domain" description="KANL2-like probable zinc-finger" evidence="4">
    <location>
        <begin position="329"/>
        <end position="389"/>
    </location>
</feature>
<feature type="compositionally biased region" description="Low complexity" evidence="3">
    <location>
        <begin position="10"/>
        <end position="33"/>
    </location>
</feature>
<feature type="compositionally biased region" description="Polar residues" evidence="3">
    <location>
        <begin position="544"/>
        <end position="555"/>
    </location>
</feature>
<reference evidence="6" key="1">
    <citation type="submission" date="2022-11" db="UniProtKB">
        <authorList>
            <consortium name="WormBaseParasite"/>
        </authorList>
    </citation>
    <scope>IDENTIFICATION</scope>
</reference>
<evidence type="ECO:0000256" key="1">
    <source>
        <dbReference type="ARBA" id="ARBA00004123"/>
    </source>
</evidence>
<feature type="region of interest" description="Disordered" evidence="3">
    <location>
        <begin position="100"/>
        <end position="123"/>
    </location>
</feature>
<comment type="subcellular location">
    <subcellularLocation>
        <location evidence="1">Nucleus</location>
    </subcellularLocation>
</comment>
<evidence type="ECO:0000259" key="4">
    <source>
        <dbReference type="Pfam" id="PF13891"/>
    </source>
</evidence>
<feature type="compositionally biased region" description="Pro residues" evidence="3">
    <location>
        <begin position="563"/>
        <end position="578"/>
    </location>
</feature>